<dbReference type="PANTHER" id="PTHR31973">
    <property type="entry name" value="POLYPROTEIN, PUTATIVE-RELATED"/>
    <property type="match status" value="1"/>
</dbReference>
<evidence type="ECO:0000259" key="1">
    <source>
        <dbReference type="Pfam" id="PF10551"/>
    </source>
</evidence>
<name>A0A1R1XAA4_9FUNG</name>
<dbReference type="Proteomes" id="UP000187283">
    <property type="component" value="Unassembled WGS sequence"/>
</dbReference>
<accession>A0A1R1XAA4</accession>
<gene>
    <name evidence="2" type="ORF">AYI70_g9635</name>
</gene>
<keyword evidence="3" id="KW-1185">Reference proteome</keyword>
<dbReference type="EMBL" id="LSSN01004413">
    <property type="protein sequence ID" value="OMJ11564.1"/>
    <property type="molecule type" value="Genomic_DNA"/>
</dbReference>
<proteinExistence type="predicted"/>
<dbReference type="Pfam" id="PF10551">
    <property type="entry name" value="MULE"/>
    <property type="match status" value="1"/>
</dbReference>
<dbReference type="PANTHER" id="PTHR31973:SF187">
    <property type="entry name" value="MUTATOR TRANSPOSASE MUDRA PROTEIN"/>
    <property type="match status" value="1"/>
</dbReference>
<dbReference type="OrthoDB" id="2418180at2759"/>
<comment type="caution">
    <text evidence="2">The sequence shown here is derived from an EMBL/GenBank/DDBJ whole genome shotgun (WGS) entry which is preliminary data.</text>
</comment>
<sequence length="259" mass="30037">MFLETYNSKEEVVFLQQSLDGENKTIPLAFGVFSHENQENWESFILDLSSSILGLSAKKNLIILSDRDKGLLNAISNKLPPAFHSLCVEHIKRNVISEFKKDFGPDIFRAAKTLEISVYHETMESIHNSDPKVYDYLKKFNPESWASVYFHAPRFGNVTSNIAESINSWISYERDLNILESLSNTLVKIKERFFNRRTKLENEKNEFPKEAIDTLNFNVTEGLKREIRQTGSYFFSVKGSKNGYRFVDMKEKSYTCGYY</sequence>
<reference evidence="2 3" key="1">
    <citation type="submission" date="2017-01" db="EMBL/GenBank/DDBJ databases">
        <authorList>
            <person name="Mah S.A."/>
            <person name="Swanson W.J."/>
            <person name="Moy G.W."/>
            <person name="Vacquier V.D."/>
        </authorList>
    </citation>
    <scope>NUCLEOTIDE SEQUENCE [LARGE SCALE GENOMIC DNA]</scope>
    <source>
        <strain evidence="2 3">GSMNP</strain>
    </source>
</reference>
<organism evidence="2 3">
    <name type="scientific">Smittium culicis</name>
    <dbReference type="NCBI Taxonomy" id="133412"/>
    <lineage>
        <taxon>Eukaryota</taxon>
        <taxon>Fungi</taxon>
        <taxon>Fungi incertae sedis</taxon>
        <taxon>Zoopagomycota</taxon>
        <taxon>Kickxellomycotina</taxon>
        <taxon>Harpellomycetes</taxon>
        <taxon>Harpellales</taxon>
        <taxon>Legeriomycetaceae</taxon>
        <taxon>Smittium</taxon>
    </lineage>
</organism>
<feature type="domain" description="MULE transposase" evidence="1">
    <location>
        <begin position="17"/>
        <end position="94"/>
    </location>
</feature>
<evidence type="ECO:0000313" key="2">
    <source>
        <dbReference type="EMBL" id="OMJ11564.1"/>
    </source>
</evidence>
<dbReference type="InterPro" id="IPR018289">
    <property type="entry name" value="MULE_transposase_dom"/>
</dbReference>
<dbReference type="STRING" id="133412.A0A1R1XAA4"/>
<dbReference type="AlphaFoldDB" id="A0A1R1XAA4"/>
<protein>
    <submittedName>
        <fullName evidence="2">Transposase for insertion sequence element</fullName>
    </submittedName>
</protein>
<evidence type="ECO:0000313" key="3">
    <source>
        <dbReference type="Proteomes" id="UP000187283"/>
    </source>
</evidence>